<name>A0A413RPD3_9CELL</name>
<evidence type="ECO:0000313" key="1">
    <source>
        <dbReference type="EMBL" id="RHA43770.1"/>
    </source>
</evidence>
<dbReference type="EMBL" id="QWKP01000142">
    <property type="protein sequence ID" value="RHA43770.1"/>
    <property type="molecule type" value="Genomic_DNA"/>
</dbReference>
<protein>
    <submittedName>
        <fullName evidence="1">DUF177 domain-containing protein</fullName>
    </submittedName>
</protein>
<dbReference type="InterPro" id="IPR003772">
    <property type="entry name" value="YceD"/>
</dbReference>
<evidence type="ECO:0000313" key="2">
    <source>
        <dbReference type="Proteomes" id="UP000283374"/>
    </source>
</evidence>
<dbReference type="Proteomes" id="UP000283374">
    <property type="component" value="Unassembled WGS sequence"/>
</dbReference>
<dbReference type="PANTHER" id="PTHR34374:SF1">
    <property type="entry name" value="LARGE RIBOSOMAL RNA SUBUNIT ACCUMULATION PROTEIN YCED HOMOLOG 1, CHLOROPLASTIC"/>
    <property type="match status" value="1"/>
</dbReference>
<accession>A0A413RPD3</accession>
<gene>
    <name evidence="1" type="ORF">D1825_04680</name>
</gene>
<dbReference type="AlphaFoldDB" id="A0A413RPD3"/>
<dbReference type="RefSeq" id="WP_118766295.1">
    <property type="nucleotide sequence ID" value="NZ_QWKP01000142.1"/>
</dbReference>
<proteinExistence type="predicted"/>
<sequence length="192" mass="20812">MQRPAHLDPRSPFVLDTHELGRRPGSTRTVQRTVGAPEDLGTDVIGIPTGTDVELDLRLEAVMEGVLVSGTVRGRAIGECVRCLGEAVEEVDLHLTELYVYPERAKAAADDGDEDEDVRELEGDLIDLEPALRDAVVPALPFQPLCQPDCPGLCSECGARLADDPDHSHEILDPRWSALSGLAGVQDEREES</sequence>
<reference evidence="1 2" key="1">
    <citation type="submission" date="2018-08" db="EMBL/GenBank/DDBJ databases">
        <title>Cellulomonas rhizosphaerae sp. nov., a novel actinomycete isolated from soil.</title>
        <authorList>
            <person name="Tian Y."/>
        </authorList>
    </citation>
    <scope>NUCLEOTIDE SEQUENCE [LARGE SCALE GENOMIC DNA]</scope>
    <source>
        <strain evidence="1 2">NEAU-TCZ24</strain>
    </source>
</reference>
<dbReference type="PANTHER" id="PTHR34374">
    <property type="entry name" value="LARGE RIBOSOMAL RNA SUBUNIT ACCUMULATION PROTEIN YCED HOMOLOG 1, CHLOROPLASTIC"/>
    <property type="match status" value="1"/>
</dbReference>
<comment type="caution">
    <text evidence="1">The sequence shown here is derived from an EMBL/GenBank/DDBJ whole genome shotgun (WGS) entry which is preliminary data.</text>
</comment>
<dbReference type="Pfam" id="PF02620">
    <property type="entry name" value="YceD"/>
    <property type="match status" value="1"/>
</dbReference>
<keyword evidence="2" id="KW-1185">Reference proteome</keyword>
<dbReference type="OrthoDB" id="9790372at2"/>
<organism evidence="1 2">
    <name type="scientific">Cellulomonas rhizosphaerae</name>
    <dbReference type="NCBI Taxonomy" id="2293719"/>
    <lineage>
        <taxon>Bacteria</taxon>
        <taxon>Bacillati</taxon>
        <taxon>Actinomycetota</taxon>
        <taxon>Actinomycetes</taxon>
        <taxon>Micrococcales</taxon>
        <taxon>Cellulomonadaceae</taxon>
        <taxon>Cellulomonas</taxon>
    </lineage>
</organism>